<feature type="compositionally biased region" description="Polar residues" evidence="19">
    <location>
        <begin position="368"/>
        <end position="386"/>
    </location>
</feature>
<dbReference type="Gene3D" id="3.30.200.20">
    <property type="entry name" value="Phosphorylase Kinase, domain 1"/>
    <property type="match status" value="1"/>
</dbReference>
<dbReference type="FunFam" id="1.10.510.10:FF:000289">
    <property type="entry name" value="cyclin-dependent kinase 10 isoform X2"/>
    <property type="match status" value="1"/>
</dbReference>
<feature type="compositionally biased region" description="Basic and acidic residues" evidence="19">
    <location>
        <begin position="1"/>
        <end position="18"/>
    </location>
</feature>
<evidence type="ECO:0000256" key="8">
    <source>
        <dbReference type="ARBA" id="ARBA00022777"/>
    </source>
</evidence>
<comment type="function">
    <text evidence="13">Cyclin-dependent kinase that phosphorylates the transcription factor ETS2 (in vitro) and positively controls its proteasomal degradation (in cells). Involved in the regulation of actin cytoskeleton organization through the phosphorylation of actin dynamics regulators such as PKN2. Is a negative regulator of ciliogenesis through phosphorylation of PKN2 and promotion of RhoA signaling.</text>
</comment>
<dbReference type="GO" id="GO:0030030">
    <property type="term" value="P:cell projection organization"/>
    <property type="evidence" value="ECO:0007669"/>
    <property type="project" value="UniProtKB-KW"/>
</dbReference>
<dbReference type="PROSITE" id="PS50011">
    <property type="entry name" value="PROTEIN_KINASE_DOM"/>
    <property type="match status" value="1"/>
</dbReference>
<evidence type="ECO:0000256" key="16">
    <source>
        <dbReference type="ARBA" id="ARBA00081094"/>
    </source>
</evidence>
<keyword evidence="11" id="KW-0206">Cytoskeleton</keyword>
<evidence type="ECO:0000256" key="12">
    <source>
        <dbReference type="ARBA" id="ARBA00023273"/>
    </source>
</evidence>
<dbReference type="InterPro" id="IPR000719">
    <property type="entry name" value="Prot_kinase_dom"/>
</dbReference>
<dbReference type="Proteomes" id="UP000192223">
    <property type="component" value="Unplaced"/>
</dbReference>
<dbReference type="CDD" id="cd07845">
    <property type="entry name" value="STKc_CDK10"/>
    <property type="match status" value="1"/>
</dbReference>
<dbReference type="RefSeq" id="XP_018331193.1">
    <property type="nucleotide sequence ID" value="XM_018475691.1"/>
</dbReference>
<dbReference type="PROSITE" id="PS00108">
    <property type="entry name" value="PROTEIN_KINASE_ST"/>
    <property type="match status" value="1"/>
</dbReference>
<evidence type="ECO:0000256" key="5">
    <source>
        <dbReference type="ARBA" id="ARBA00022553"/>
    </source>
</evidence>
<dbReference type="GO" id="GO:0007346">
    <property type="term" value="P:regulation of mitotic cell cycle"/>
    <property type="evidence" value="ECO:0007669"/>
    <property type="project" value="InterPro"/>
</dbReference>
<dbReference type="PROSITE" id="PS00107">
    <property type="entry name" value="PROTEIN_KINASE_ATP"/>
    <property type="match status" value="1"/>
</dbReference>
<evidence type="ECO:0000256" key="18">
    <source>
        <dbReference type="RuleBase" id="RU000304"/>
    </source>
</evidence>
<dbReference type="PANTHER" id="PTHR24056:SF508">
    <property type="entry name" value="CYCLIN-DEPENDENT KINASE 10"/>
    <property type="match status" value="1"/>
</dbReference>
<dbReference type="FunCoup" id="A0A1W4XFG2">
    <property type="interactions" value="805"/>
</dbReference>
<keyword evidence="6" id="KW-0808">Transferase</keyword>
<evidence type="ECO:0000256" key="3">
    <source>
        <dbReference type="ARBA" id="ARBA00022490"/>
    </source>
</evidence>
<feature type="region of interest" description="Disordered" evidence="19">
    <location>
        <begin position="1"/>
        <end position="28"/>
    </location>
</feature>
<feature type="binding site" evidence="17">
    <location>
        <position position="86"/>
    </location>
    <ligand>
        <name>ATP</name>
        <dbReference type="ChEBI" id="CHEBI:30616"/>
    </ligand>
</feature>
<dbReference type="GO" id="GO:0005524">
    <property type="term" value="F:ATP binding"/>
    <property type="evidence" value="ECO:0007669"/>
    <property type="project" value="UniProtKB-UniRule"/>
</dbReference>
<evidence type="ECO:0000256" key="17">
    <source>
        <dbReference type="PROSITE-ProRule" id="PRU10141"/>
    </source>
</evidence>
<dbReference type="InterPro" id="IPR017441">
    <property type="entry name" value="Protein_kinase_ATP_BS"/>
</dbReference>
<gene>
    <name evidence="22" type="primary">LOC108741068</name>
</gene>
<keyword evidence="9" id="KW-0970">Cilium biogenesis/degradation</keyword>
<dbReference type="CTD" id="121861450"/>
<evidence type="ECO:0000313" key="22">
    <source>
        <dbReference type="RefSeq" id="XP_018331193.1"/>
    </source>
</evidence>
<evidence type="ECO:0000256" key="7">
    <source>
        <dbReference type="ARBA" id="ARBA00022741"/>
    </source>
</evidence>
<dbReference type="KEGG" id="apln:108741068"/>
<evidence type="ECO:0000256" key="4">
    <source>
        <dbReference type="ARBA" id="ARBA00022527"/>
    </source>
</evidence>
<protein>
    <recommendedName>
        <fullName evidence="15">Cyclin-dependent kinase 10</fullName>
    </recommendedName>
    <alternativeName>
        <fullName evidence="16">Cell division protein kinase 10</fullName>
    </alternativeName>
</protein>
<dbReference type="AlphaFoldDB" id="A0A1W4XFG2"/>
<proteinExistence type="inferred from homology"/>
<organism evidence="21 22">
    <name type="scientific">Agrilus planipennis</name>
    <name type="common">Emerald ash borer</name>
    <name type="synonym">Agrilus marcopoli</name>
    <dbReference type="NCBI Taxonomy" id="224129"/>
    <lineage>
        <taxon>Eukaryota</taxon>
        <taxon>Metazoa</taxon>
        <taxon>Ecdysozoa</taxon>
        <taxon>Arthropoda</taxon>
        <taxon>Hexapoda</taxon>
        <taxon>Insecta</taxon>
        <taxon>Pterygota</taxon>
        <taxon>Neoptera</taxon>
        <taxon>Endopterygota</taxon>
        <taxon>Coleoptera</taxon>
        <taxon>Polyphaga</taxon>
        <taxon>Elateriformia</taxon>
        <taxon>Buprestoidea</taxon>
        <taxon>Buprestidae</taxon>
        <taxon>Agrilinae</taxon>
        <taxon>Agrilus</taxon>
    </lineage>
</organism>
<keyword evidence="5" id="KW-0597">Phosphoprotein</keyword>
<dbReference type="Pfam" id="PF00069">
    <property type="entry name" value="Pkinase"/>
    <property type="match status" value="1"/>
</dbReference>
<dbReference type="OrthoDB" id="1732493at2759"/>
<dbReference type="InterPro" id="IPR050108">
    <property type="entry name" value="CDK"/>
</dbReference>
<keyword evidence="10 17" id="KW-0067">ATP-binding</keyword>
<comment type="subunit">
    <text evidence="14">Heterodimer with CCNQ, the interaction is required for kinase activity. Interacts with ETS2. Interacts with PRK2.</text>
</comment>
<dbReference type="InterPro" id="IPR008271">
    <property type="entry name" value="Ser/Thr_kinase_AS"/>
</dbReference>
<keyword evidence="21" id="KW-1185">Reference proteome</keyword>
<evidence type="ECO:0000256" key="2">
    <source>
        <dbReference type="ARBA" id="ARBA00006485"/>
    </source>
</evidence>
<dbReference type="Gene3D" id="1.10.510.10">
    <property type="entry name" value="Transferase(Phosphotransferase) domain 1"/>
    <property type="match status" value="1"/>
</dbReference>
<sequence>MVDVLKKSPFKTGEKENGTEPTAPITKKGILTSFQSGKPMSIPDNDVLGRCRFVSDFEKLNRIGEGTYGIVYRAKDTTSDKIVALKKVRMDLERDGIPVSSLREIQVLLSCRHENIVHLKEVAVGRSLESLSIFLVMEYCEQDLASLLDNMQTPFTESQVKCIMIQVLRGLRYLHYNFIVHRDLKVSNLLMTDKGCVKIADFGLARWFGVPLKPMTPHVVTLWYRAPELLLQAPTQTTSVDMWAAGCILGELLGHKPLLPGRSEIQQLELIVDLLGTPSDAIWPGFSKLPALQNFTLKQQPYNNLKQRFPWLSAAGLRLLNFLFMYDPRKRATAEECLQSSYFKEAPTPCDPKLMPTFPQHRNIKSGGKSSINDSNVNTGAGDQTNNLPAISDLLGSLVKKRRVE</sequence>
<keyword evidence="4 18" id="KW-0723">Serine/threonine-protein kinase</keyword>
<keyword evidence="8 22" id="KW-0418">Kinase</keyword>
<evidence type="ECO:0000256" key="6">
    <source>
        <dbReference type="ARBA" id="ARBA00022679"/>
    </source>
</evidence>
<evidence type="ECO:0000256" key="9">
    <source>
        <dbReference type="ARBA" id="ARBA00022794"/>
    </source>
</evidence>
<evidence type="ECO:0000256" key="11">
    <source>
        <dbReference type="ARBA" id="ARBA00023212"/>
    </source>
</evidence>
<dbReference type="SMART" id="SM00220">
    <property type="entry name" value="S_TKc"/>
    <property type="match status" value="1"/>
</dbReference>
<keyword evidence="3" id="KW-0963">Cytoplasm</keyword>
<comment type="similarity">
    <text evidence="2">Belongs to the protein kinase superfamily. CMGC Ser/Thr protein kinase family. CDC2/CDKX subfamily.</text>
</comment>
<dbReference type="InterPro" id="IPR011009">
    <property type="entry name" value="Kinase-like_dom_sf"/>
</dbReference>
<reference evidence="22" key="1">
    <citation type="submission" date="2025-08" db="UniProtKB">
        <authorList>
            <consortium name="RefSeq"/>
        </authorList>
    </citation>
    <scope>IDENTIFICATION</scope>
    <source>
        <tissue evidence="22">Entire body</tissue>
    </source>
</reference>
<evidence type="ECO:0000256" key="10">
    <source>
        <dbReference type="ARBA" id="ARBA00022840"/>
    </source>
</evidence>
<dbReference type="GO" id="GO:0005634">
    <property type="term" value="C:nucleus"/>
    <property type="evidence" value="ECO:0007669"/>
    <property type="project" value="TreeGrafter"/>
</dbReference>
<dbReference type="FunFam" id="3.30.200.20:FF:000256">
    <property type="entry name" value="cyclin-dependent kinase 10 isoform X2"/>
    <property type="match status" value="1"/>
</dbReference>
<evidence type="ECO:0000313" key="21">
    <source>
        <dbReference type="Proteomes" id="UP000192223"/>
    </source>
</evidence>
<feature type="region of interest" description="Disordered" evidence="19">
    <location>
        <begin position="361"/>
        <end position="386"/>
    </location>
</feature>
<accession>A0A1W4XFG2</accession>
<dbReference type="GO" id="GO:0004693">
    <property type="term" value="F:cyclin-dependent protein serine/threonine kinase activity"/>
    <property type="evidence" value="ECO:0007669"/>
    <property type="project" value="InterPro"/>
</dbReference>
<dbReference type="STRING" id="224129.A0A1W4XFG2"/>
<feature type="domain" description="Protein kinase" evidence="20">
    <location>
        <begin position="57"/>
        <end position="343"/>
    </location>
</feature>
<comment type="subcellular location">
    <subcellularLocation>
        <location evidence="1">Cytoplasm</location>
        <location evidence="1">Cytoskeleton</location>
        <location evidence="1">Cilium basal body</location>
    </subcellularLocation>
</comment>
<evidence type="ECO:0000256" key="19">
    <source>
        <dbReference type="SAM" id="MobiDB-lite"/>
    </source>
</evidence>
<evidence type="ECO:0000256" key="15">
    <source>
        <dbReference type="ARBA" id="ARBA00069133"/>
    </source>
</evidence>
<evidence type="ECO:0000256" key="14">
    <source>
        <dbReference type="ARBA" id="ARBA00064010"/>
    </source>
</evidence>
<dbReference type="GeneID" id="108741068"/>
<dbReference type="PANTHER" id="PTHR24056">
    <property type="entry name" value="CELL DIVISION PROTEIN KINASE"/>
    <property type="match status" value="1"/>
</dbReference>
<evidence type="ECO:0000259" key="20">
    <source>
        <dbReference type="PROSITE" id="PS50011"/>
    </source>
</evidence>
<keyword evidence="7 17" id="KW-0547">Nucleotide-binding</keyword>
<dbReference type="InterPro" id="IPR044093">
    <property type="entry name" value="STKc_CDK10"/>
</dbReference>
<dbReference type="InParanoid" id="A0A1W4XFG2"/>
<keyword evidence="12" id="KW-0966">Cell projection</keyword>
<dbReference type="SUPFAM" id="SSF56112">
    <property type="entry name" value="Protein kinase-like (PK-like)"/>
    <property type="match status" value="1"/>
</dbReference>
<name>A0A1W4XFG2_AGRPL</name>
<evidence type="ECO:0000256" key="13">
    <source>
        <dbReference type="ARBA" id="ARBA00059360"/>
    </source>
</evidence>
<evidence type="ECO:0000256" key="1">
    <source>
        <dbReference type="ARBA" id="ARBA00004120"/>
    </source>
</evidence>